<feature type="compositionally biased region" description="Low complexity" evidence="1">
    <location>
        <begin position="672"/>
        <end position="686"/>
    </location>
</feature>
<dbReference type="RefSeq" id="WP_153426669.1">
    <property type="nucleotide sequence ID" value="NZ_VJYJ02000072.1"/>
</dbReference>
<dbReference type="AlphaFoldDB" id="A0A646I740"/>
<comment type="caution">
    <text evidence="4">The sequence shown here is derived from an EMBL/GenBank/DDBJ whole genome shotgun (WGS) entry which is preliminary data.</text>
</comment>
<keyword evidence="2" id="KW-0812">Transmembrane</keyword>
<dbReference type="PROSITE" id="PS50234">
    <property type="entry name" value="VWFA"/>
    <property type="match status" value="1"/>
</dbReference>
<organism evidence="4">
    <name type="scientific">Streptomyces alkaliphilus</name>
    <dbReference type="NCBI Taxonomy" id="1472722"/>
    <lineage>
        <taxon>Bacteria</taxon>
        <taxon>Bacillati</taxon>
        <taxon>Actinomycetota</taxon>
        <taxon>Actinomycetes</taxon>
        <taxon>Kitasatosporales</taxon>
        <taxon>Streptomycetaceae</taxon>
        <taxon>Streptomyces</taxon>
    </lineage>
</organism>
<evidence type="ECO:0000256" key="2">
    <source>
        <dbReference type="SAM" id="Phobius"/>
    </source>
</evidence>
<dbReference type="InterPro" id="IPR002035">
    <property type="entry name" value="VWF_A"/>
</dbReference>
<evidence type="ECO:0000256" key="1">
    <source>
        <dbReference type="SAM" id="MobiDB-lite"/>
    </source>
</evidence>
<gene>
    <name evidence="4" type="ORF">FNX48_004965</name>
</gene>
<dbReference type="OrthoDB" id="4318225at2"/>
<feature type="compositionally biased region" description="Basic residues" evidence="1">
    <location>
        <begin position="20"/>
        <end position="30"/>
    </location>
</feature>
<name>A0A646I740_9ACTN</name>
<evidence type="ECO:0000259" key="3">
    <source>
        <dbReference type="PROSITE" id="PS50234"/>
    </source>
</evidence>
<keyword evidence="2" id="KW-1133">Transmembrane helix</keyword>
<feature type="region of interest" description="Disordered" evidence="1">
    <location>
        <begin position="592"/>
        <end position="640"/>
    </location>
</feature>
<feature type="compositionally biased region" description="Low complexity" evidence="1">
    <location>
        <begin position="603"/>
        <end position="612"/>
    </location>
</feature>
<sequence>MGAIPGTPTGHHTRGDRSRTVRRGGARSARRPTAALTALTVVAGALLTAIPAFLPPGAPGGATARAAPADIPGGLILVLDASGSMAEDDGTGTTRMDDAREALGTAVDALPEGYPTGLRLYGSENSDCTDTRLAQPVEPVDPEAIRDALGSVGPTGNTPTSLALERAVEDLPEVPHGAIARRTVLLISDGESNCDGEPPCEVAERLAGDGVDLRIDTVGFRIGEEGRAELECIAEAGHGTYYDAPDGEALGRELERAARLSADGYRFEGEEVNGGADAASAPTLEPGGYLDRIGPGETRWYAVDLDDVSTADVAVTAVPHPGVAVHRRDGLLLTLSESSDKLRRCVRQDVRFGDDEGAMILTGAVSRVPSPNGNATCDTAGRYLLSVERESEEGSDGAHWPIELRVAVEEPLPDDVRPAASATSYGAAGPDSPLPTDEPVDIEGGTGFNDAVELAPGVHRDRLLPAQTRFYRVPVGWGQQLRYRVEFGNEPTLEERSASSWVRTVAYAPHRAPIGRGDFRAERPYRGEESAVDMGTVPVTWTNRYESSAAVTPVRSPGDHYIAVSLGPGATEIARNAAIGVVLRVDVVGEELTGPGHDAVPVSAGEGDASGAEGEGERDDGERDAGNGDDSAAPGESGAADGAGWGAPLMAALGGAGAVLLIAGVAFAVARARAPRAGPARPAPTGAAGGPNTGADTGANGDTPNNGYDTRGDR</sequence>
<feature type="region of interest" description="Disordered" evidence="1">
    <location>
        <begin position="1"/>
        <end position="32"/>
    </location>
</feature>
<feature type="region of interest" description="Disordered" evidence="1">
    <location>
        <begin position="672"/>
        <end position="714"/>
    </location>
</feature>
<evidence type="ECO:0000313" key="4">
    <source>
        <dbReference type="EMBL" id="MQS06551.1"/>
    </source>
</evidence>
<protein>
    <submittedName>
        <fullName evidence="4">VWA domain-containing protein</fullName>
    </submittedName>
</protein>
<accession>A0A646I740</accession>
<feature type="region of interest" description="Disordered" evidence="1">
    <location>
        <begin position="416"/>
        <end position="436"/>
    </location>
</feature>
<dbReference type="SMART" id="SM00327">
    <property type="entry name" value="VWA"/>
    <property type="match status" value="1"/>
</dbReference>
<dbReference type="SUPFAM" id="SSF53300">
    <property type="entry name" value="vWA-like"/>
    <property type="match status" value="1"/>
</dbReference>
<feature type="transmembrane region" description="Helical" evidence="2">
    <location>
        <begin position="33"/>
        <end position="54"/>
    </location>
</feature>
<keyword evidence="2" id="KW-0472">Membrane</keyword>
<dbReference type="InterPro" id="IPR036465">
    <property type="entry name" value="vWFA_dom_sf"/>
</dbReference>
<feature type="domain" description="VWFA" evidence="3">
    <location>
        <begin position="74"/>
        <end position="257"/>
    </location>
</feature>
<dbReference type="Pfam" id="PF13519">
    <property type="entry name" value="VWA_2"/>
    <property type="match status" value="1"/>
</dbReference>
<dbReference type="Gene3D" id="3.40.50.410">
    <property type="entry name" value="von Willebrand factor, type A domain"/>
    <property type="match status" value="1"/>
</dbReference>
<reference evidence="4" key="1">
    <citation type="submission" date="2019-10" db="EMBL/GenBank/DDBJ databases">
        <title>Streptomyces sp. nov., a novel actinobacterium isolated from alkaline environment.</title>
        <authorList>
            <person name="Golinska P."/>
        </authorList>
    </citation>
    <scope>NUCLEOTIDE SEQUENCE</scope>
    <source>
        <strain evidence="4">IF17</strain>
    </source>
</reference>
<dbReference type="Proteomes" id="UP000315516">
    <property type="component" value="Unassembled WGS sequence"/>
</dbReference>
<dbReference type="EMBL" id="VJYJ02000072">
    <property type="protein sequence ID" value="MQS06551.1"/>
    <property type="molecule type" value="Genomic_DNA"/>
</dbReference>
<feature type="transmembrane region" description="Helical" evidence="2">
    <location>
        <begin position="645"/>
        <end position="670"/>
    </location>
</feature>
<proteinExistence type="predicted"/>